<sequence length="253" mass="27643">MAPRHILLIVLALLAITETSTSSSSSNSKNKRRCHNLPTLNNGQVTRTKRNKVKYECNTGFRLAVMADCHRSWTPRVSCEEILCEGDPVIANGTLDDVIESRRIGAEYSFTCNSGFKGMGNVVCSGCGEWDVGEVECKECVARTDSILQIAAFRASASNDSECTQKCNEIPVCNLSFFVESTCYVYQSPIFAASSQPSLEGCIDVCNANDECQVLQYLPVTTTGICILLNEALSTQLIIPNVNSTILEKNCQL</sequence>
<dbReference type="SMART" id="SM00032">
    <property type="entry name" value="CCP"/>
    <property type="match status" value="2"/>
</dbReference>
<dbReference type="CDD" id="cd00033">
    <property type="entry name" value="CCP"/>
    <property type="match status" value="1"/>
</dbReference>
<accession>V4C7E0</accession>
<feature type="signal peptide" evidence="3">
    <location>
        <begin position="1"/>
        <end position="22"/>
    </location>
</feature>
<keyword evidence="2" id="KW-0768">Sushi</keyword>
<dbReference type="KEGG" id="lgi:LOTGIDRAFT_152699"/>
<dbReference type="CTD" id="20235756"/>
<dbReference type="Proteomes" id="UP000030746">
    <property type="component" value="Unassembled WGS sequence"/>
</dbReference>
<dbReference type="Gene3D" id="3.50.4.10">
    <property type="entry name" value="Hepatocyte Growth Factor"/>
    <property type="match status" value="1"/>
</dbReference>
<feature type="chain" id="PRO_5004717927" description="Sushi domain-containing protein" evidence="3">
    <location>
        <begin position="23"/>
        <end position="253"/>
    </location>
</feature>
<keyword evidence="3" id="KW-0732">Signal</keyword>
<dbReference type="Pfam" id="PF00084">
    <property type="entry name" value="Sushi"/>
    <property type="match status" value="1"/>
</dbReference>
<proteinExistence type="predicted"/>
<name>V4C7E0_LOTGI</name>
<evidence type="ECO:0000256" key="3">
    <source>
        <dbReference type="SAM" id="SignalP"/>
    </source>
</evidence>
<dbReference type="PROSITE" id="PS50923">
    <property type="entry name" value="SUSHI"/>
    <property type="match status" value="1"/>
</dbReference>
<evidence type="ECO:0000259" key="5">
    <source>
        <dbReference type="PROSITE" id="PS50948"/>
    </source>
</evidence>
<dbReference type="EMBL" id="KB201304">
    <property type="protein sequence ID" value="ESO97609.1"/>
    <property type="molecule type" value="Genomic_DNA"/>
</dbReference>
<dbReference type="Gene3D" id="2.10.70.10">
    <property type="entry name" value="Complement Module, domain 1"/>
    <property type="match status" value="1"/>
</dbReference>
<keyword evidence="7" id="KW-1185">Reference proteome</keyword>
<dbReference type="InterPro" id="IPR003609">
    <property type="entry name" value="Pan_app"/>
</dbReference>
<evidence type="ECO:0008006" key="8">
    <source>
        <dbReference type="Google" id="ProtNLM"/>
    </source>
</evidence>
<keyword evidence="1" id="KW-1015">Disulfide bond</keyword>
<dbReference type="SUPFAM" id="SSF57535">
    <property type="entry name" value="Complement control module/SCR domain"/>
    <property type="match status" value="2"/>
</dbReference>
<dbReference type="InterPro" id="IPR000436">
    <property type="entry name" value="Sushi_SCR_CCP_dom"/>
</dbReference>
<evidence type="ECO:0000313" key="6">
    <source>
        <dbReference type="EMBL" id="ESO97609.1"/>
    </source>
</evidence>
<evidence type="ECO:0000256" key="1">
    <source>
        <dbReference type="ARBA" id="ARBA00023157"/>
    </source>
</evidence>
<dbReference type="RefSeq" id="XP_009051467.1">
    <property type="nucleotide sequence ID" value="XM_009053219.1"/>
</dbReference>
<gene>
    <name evidence="6" type="ORF">LOTGIDRAFT_152699</name>
</gene>
<evidence type="ECO:0000313" key="7">
    <source>
        <dbReference type="Proteomes" id="UP000030746"/>
    </source>
</evidence>
<protein>
    <recommendedName>
        <fullName evidence="8">Sushi domain-containing protein</fullName>
    </recommendedName>
</protein>
<feature type="domain" description="Sushi" evidence="4">
    <location>
        <begin position="82"/>
        <end position="139"/>
    </location>
</feature>
<evidence type="ECO:0000259" key="4">
    <source>
        <dbReference type="PROSITE" id="PS50923"/>
    </source>
</evidence>
<reference evidence="6 7" key="1">
    <citation type="journal article" date="2013" name="Nature">
        <title>Insights into bilaterian evolution from three spiralian genomes.</title>
        <authorList>
            <person name="Simakov O."/>
            <person name="Marletaz F."/>
            <person name="Cho S.J."/>
            <person name="Edsinger-Gonzales E."/>
            <person name="Havlak P."/>
            <person name="Hellsten U."/>
            <person name="Kuo D.H."/>
            <person name="Larsson T."/>
            <person name="Lv J."/>
            <person name="Arendt D."/>
            <person name="Savage R."/>
            <person name="Osoegawa K."/>
            <person name="de Jong P."/>
            <person name="Grimwood J."/>
            <person name="Chapman J.A."/>
            <person name="Shapiro H."/>
            <person name="Aerts A."/>
            <person name="Otillar R.P."/>
            <person name="Terry A.Y."/>
            <person name="Boore J.L."/>
            <person name="Grigoriev I.V."/>
            <person name="Lindberg D.R."/>
            <person name="Seaver E.C."/>
            <person name="Weisblat D.A."/>
            <person name="Putnam N.H."/>
            <person name="Rokhsar D.S."/>
        </authorList>
    </citation>
    <scope>NUCLEOTIDE SEQUENCE [LARGE SCALE GENOMIC DNA]</scope>
</reference>
<feature type="domain" description="Apple" evidence="5">
    <location>
        <begin position="173"/>
        <end position="251"/>
    </location>
</feature>
<dbReference type="InterPro" id="IPR035976">
    <property type="entry name" value="Sushi/SCR/CCP_sf"/>
</dbReference>
<evidence type="ECO:0000256" key="2">
    <source>
        <dbReference type="PROSITE-ProRule" id="PRU00302"/>
    </source>
</evidence>
<dbReference type="AlphaFoldDB" id="V4C7E0"/>
<dbReference type="PROSITE" id="PS50948">
    <property type="entry name" value="PAN"/>
    <property type="match status" value="1"/>
</dbReference>
<dbReference type="GeneID" id="20235756"/>
<organism evidence="6 7">
    <name type="scientific">Lottia gigantea</name>
    <name type="common">Giant owl limpet</name>
    <dbReference type="NCBI Taxonomy" id="225164"/>
    <lineage>
        <taxon>Eukaryota</taxon>
        <taxon>Metazoa</taxon>
        <taxon>Spiralia</taxon>
        <taxon>Lophotrochozoa</taxon>
        <taxon>Mollusca</taxon>
        <taxon>Gastropoda</taxon>
        <taxon>Patellogastropoda</taxon>
        <taxon>Lottioidea</taxon>
        <taxon>Lottiidae</taxon>
        <taxon>Lottia</taxon>
    </lineage>
</organism>
<dbReference type="HOGENOM" id="CLU_1009303_0_0_1"/>
<comment type="caution">
    <text evidence="2">Lacks conserved residue(s) required for the propagation of feature annotation.</text>
</comment>